<evidence type="ECO:0000313" key="1">
    <source>
        <dbReference type="WBParaSite" id="MCU_001769-RA"/>
    </source>
</evidence>
<dbReference type="AlphaFoldDB" id="A0A5K3EN71"/>
<dbReference type="WBParaSite" id="MCU_001769-RA">
    <property type="protein sequence ID" value="MCU_001769-RA"/>
    <property type="gene ID" value="MCU_001769"/>
</dbReference>
<accession>A0A5K3EN71</accession>
<sequence>MPAGLHLRRTSMDDESFLQVYKSKVSRQLFAWATNQPDVGCGECRTGYFTNTGNQQQCGGPSQKLRTASLLRGRQCGDGSGRKHIGLPGLSQSCVSLRFNGMRG</sequence>
<name>A0A5K3EN71_MESCO</name>
<organism evidence="1">
    <name type="scientific">Mesocestoides corti</name>
    <name type="common">Flatworm</name>
    <dbReference type="NCBI Taxonomy" id="53468"/>
    <lineage>
        <taxon>Eukaryota</taxon>
        <taxon>Metazoa</taxon>
        <taxon>Spiralia</taxon>
        <taxon>Lophotrochozoa</taxon>
        <taxon>Platyhelminthes</taxon>
        <taxon>Cestoda</taxon>
        <taxon>Eucestoda</taxon>
        <taxon>Cyclophyllidea</taxon>
        <taxon>Mesocestoididae</taxon>
        <taxon>Mesocestoides</taxon>
    </lineage>
</organism>
<proteinExistence type="predicted"/>
<protein>
    <submittedName>
        <fullName evidence="1">Uncharacterized protein</fullName>
    </submittedName>
</protein>
<reference evidence="1" key="1">
    <citation type="submission" date="2019-11" db="UniProtKB">
        <authorList>
            <consortium name="WormBaseParasite"/>
        </authorList>
    </citation>
    <scope>IDENTIFICATION</scope>
</reference>